<dbReference type="CDD" id="cd02956">
    <property type="entry name" value="ybbN"/>
    <property type="match status" value="1"/>
</dbReference>
<dbReference type="EMBL" id="JBHRXX010000004">
    <property type="protein sequence ID" value="MFC3683786.1"/>
    <property type="molecule type" value="Genomic_DNA"/>
</dbReference>
<name>A0ABV7W1V2_9BURK</name>
<evidence type="ECO:0000256" key="1">
    <source>
        <dbReference type="ARBA" id="ARBA00008987"/>
    </source>
</evidence>
<dbReference type="PANTHER" id="PTHR45663:SF11">
    <property type="entry name" value="GEO12009P1"/>
    <property type="match status" value="1"/>
</dbReference>
<evidence type="ECO:0000313" key="8">
    <source>
        <dbReference type="EMBL" id="MFC3683786.1"/>
    </source>
</evidence>
<evidence type="ECO:0000259" key="7">
    <source>
        <dbReference type="PROSITE" id="PS51352"/>
    </source>
</evidence>
<evidence type="ECO:0000256" key="5">
    <source>
        <dbReference type="ARBA" id="ARBA00023284"/>
    </source>
</evidence>
<keyword evidence="5" id="KW-0676">Redox-active center</keyword>
<gene>
    <name evidence="8" type="primary">trxA</name>
    <name evidence="8" type="ORF">ACFOPI_09295</name>
</gene>
<dbReference type="InterPro" id="IPR013766">
    <property type="entry name" value="Thioredoxin_domain"/>
</dbReference>
<evidence type="ECO:0000256" key="2">
    <source>
        <dbReference type="ARBA" id="ARBA00022448"/>
    </source>
</evidence>
<dbReference type="Pfam" id="PF14561">
    <property type="entry name" value="TPR_20"/>
    <property type="match status" value="1"/>
</dbReference>
<dbReference type="PANTHER" id="PTHR45663">
    <property type="entry name" value="GEO12009P1"/>
    <property type="match status" value="1"/>
</dbReference>
<dbReference type="SUPFAM" id="SSF52833">
    <property type="entry name" value="Thioredoxin-like"/>
    <property type="match status" value="1"/>
</dbReference>
<feature type="domain" description="Thioredoxin" evidence="7">
    <location>
        <begin position="1"/>
        <end position="123"/>
    </location>
</feature>
<sequence>MINVTVANFEAEVIEASMHTPVLVDFWATWCGPCKVIGPILEKIEAEYGGRFKLVKIDSDQEQQLAAAFGIRSIPTCVLLIGGQPVDGFMGALPEGQIKAFLDKHLPSEDELAALAEADEAQQMLAQGGEGEAADPASALEKLARAVEQAPDNDDLRFELVRQCISHGLFEQAAGALAPAMARIPVPLRFDALSQWLNALEFVGTDPRGQWPLEKFDELIGQNKRDFETRFAKSRVLIAMGEWPAALEELLEIIMRDKKWDDEAPRKTYVGLLELMTPPKPKADPAAAGKSAGGIELAGKAAVQEDPQAQLVSQYRRKLSMALN</sequence>
<keyword evidence="4" id="KW-1015">Disulfide bond</keyword>
<dbReference type="InterPro" id="IPR036249">
    <property type="entry name" value="Thioredoxin-like_sf"/>
</dbReference>
<comment type="caution">
    <text evidence="8">The sequence shown here is derived from an EMBL/GenBank/DDBJ whole genome shotgun (WGS) entry which is preliminary data.</text>
</comment>
<keyword evidence="3" id="KW-0249">Electron transport</keyword>
<accession>A0ABV7W1V2</accession>
<keyword evidence="9" id="KW-1185">Reference proteome</keyword>
<dbReference type="Proteomes" id="UP001595729">
    <property type="component" value="Unassembled WGS sequence"/>
</dbReference>
<dbReference type="Pfam" id="PF14559">
    <property type="entry name" value="TPR_19"/>
    <property type="match status" value="1"/>
</dbReference>
<protein>
    <recommendedName>
        <fullName evidence="6">Thioredoxin</fullName>
    </recommendedName>
</protein>
<reference evidence="9" key="1">
    <citation type="journal article" date="2019" name="Int. J. Syst. Evol. Microbiol.">
        <title>The Global Catalogue of Microorganisms (GCM) 10K type strain sequencing project: providing services to taxonomists for standard genome sequencing and annotation.</title>
        <authorList>
            <consortium name="The Broad Institute Genomics Platform"/>
            <consortium name="The Broad Institute Genome Sequencing Center for Infectious Disease"/>
            <person name="Wu L."/>
            <person name="Ma J."/>
        </authorList>
    </citation>
    <scope>NUCLEOTIDE SEQUENCE [LARGE SCALE GENOMIC DNA]</scope>
    <source>
        <strain evidence="9">KCTC 42501</strain>
    </source>
</reference>
<evidence type="ECO:0000256" key="6">
    <source>
        <dbReference type="NCBIfam" id="TIGR01068"/>
    </source>
</evidence>
<dbReference type="Pfam" id="PF00085">
    <property type="entry name" value="Thioredoxin"/>
    <property type="match status" value="1"/>
</dbReference>
<dbReference type="InterPro" id="IPR005746">
    <property type="entry name" value="Thioredoxin"/>
</dbReference>
<proteinExistence type="inferred from homology"/>
<dbReference type="PROSITE" id="PS51352">
    <property type="entry name" value="THIOREDOXIN_2"/>
    <property type="match status" value="1"/>
</dbReference>
<evidence type="ECO:0000256" key="4">
    <source>
        <dbReference type="ARBA" id="ARBA00023157"/>
    </source>
</evidence>
<evidence type="ECO:0000313" key="9">
    <source>
        <dbReference type="Proteomes" id="UP001595729"/>
    </source>
</evidence>
<organism evidence="8 9">
    <name type="scientific">Hydrogenophaga luteola</name>
    <dbReference type="NCBI Taxonomy" id="1591122"/>
    <lineage>
        <taxon>Bacteria</taxon>
        <taxon>Pseudomonadati</taxon>
        <taxon>Pseudomonadota</taxon>
        <taxon>Betaproteobacteria</taxon>
        <taxon>Burkholderiales</taxon>
        <taxon>Comamonadaceae</taxon>
        <taxon>Hydrogenophaga</taxon>
    </lineage>
</organism>
<dbReference type="InterPro" id="IPR011990">
    <property type="entry name" value="TPR-like_helical_dom_sf"/>
</dbReference>
<dbReference type="PRINTS" id="PR00421">
    <property type="entry name" value="THIOREDOXIN"/>
</dbReference>
<dbReference type="Gene3D" id="3.40.30.10">
    <property type="entry name" value="Glutaredoxin"/>
    <property type="match status" value="1"/>
</dbReference>
<dbReference type="PROSITE" id="PS00194">
    <property type="entry name" value="THIOREDOXIN_1"/>
    <property type="match status" value="1"/>
</dbReference>
<dbReference type="InterPro" id="IPR017937">
    <property type="entry name" value="Thioredoxin_CS"/>
</dbReference>
<evidence type="ECO:0000256" key="3">
    <source>
        <dbReference type="ARBA" id="ARBA00022982"/>
    </source>
</evidence>
<dbReference type="Gene3D" id="1.25.40.10">
    <property type="entry name" value="Tetratricopeptide repeat domain"/>
    <property type="match status" value="1"/>
</dbReference>
<dbReference type="NCBIfam" id="TIGR01068">
    <property type="entry name" value="thioredoxin"/>
    <property type="match status" value="1"/>
</dbReference>
<keyword evidence="2" id="KW-0813">Transport</keyword>
<comment type="similarity">
    <text evidence="1">Belongs to the thioredoxin family.</text>
</comment>
<dbReference type="RefSeq" id="WP_382173222.1">
    <property type="nucleotide sequence ID" value="NZ_JBHRXX010000004.1"/>
</dbReference>